<gene>
    <name evidence="2" type="ORF">Psch_03817</name>
</gene>
<dbReference type="RefSeq" id="WP_134220329.1">
    <property type="nucleotide sequence ID" value="NZ_QFGA01000003.1"/>
</dbReference>
<name>A0A4Y7R7V7_9FIRM</name>
<evidence type="ECO:0000313" key="2">
    <source>
        <dbReference type="EMBL" id="TEB05054.1"/>
    </source>
</evidence>
<evidence type="ECO:0000259" key="1">
    <source>
        <dbReference type="Pfam" id="PF02579"/>
    </source>
</evidence>
<dbReference type="InterPro" id="IPR033913">
    <property type="entry name" value="MTH1175_dom"/>
</dbReference>
<protein>
    <submittedName>
        <fullName evidence="2">Dinitrogenase iron-molybdenum cofactor</fullName>
    </submittedName>
</protein>
<keyword evidence="3" id="KW-1185">Reference proteome</keyword>
<dbReference type="InterPro" id="IPR003731">
    <property type="entry name" value="Di-Nase_FeMo-co_biosynth"/>
</dbReference>
<dbReference type="Proteomes" id="UP000298324">
    <property type="component" value="Unassembled WGS sequence"/>
</dbReference>
<organism evidence="2 3">
    <name type="scientific">Pelotomaculum schinkii</name>
    <dbReference type="NCBI Taxonomy" id="78350"/>
    <lineage>
        <taxon>Bacteria</taxon>
        <taxon>Bacillati</taxon>
        <taxon>Bacillota</taxon>
        <taxon>Clostridia</taxon>
        <taxon>Eubacteriales</taxon>
        <taxon>Desulfotomaculaceae</taxon>
        <taxon>Pelotomaculum</taxon>
    </lineage>
</organism>
<dbReference type="PANTHER" id="PTHR42983:SF1">
    <property type="entry name" value="IRON-MOLYBDENUM PROTEIN"/>
    <property type="match status" value="1"/>
</dbReference>
<dbReference type="InterPro" id="IPR036105">
    <property type="entry name" value="DiNase_FeMo-co_biosyn_sf"/>
</dbReference>
<dbReference type="CDD" id="cd00851">
    <property type="entry name" value="MTH1175"/>
    <property type="match status" value="1"/>
</dbReference>
<accession>A0A4Y7R7V7</accession>
<dbReference type="PANTHER" id="PTHR42983">
    <property type="entry name" value="DINITROGENASE IRON-MOLYBDENUM COFACTOR PROTEIN-RELATED"/>
    <property type="match status" value="1"/>
</dbReference>
<dbReference type="Pfam" id="PF02579">
    <property type="entry name" value="Nitro_FeMo-Co"/>
    <property type="match status" value="1"/>
</dbReference>
<comment type="caution">
    <text evidence="2">The sequence shown here is derived from an EMBL/GenBank/DDBJ whole genome shotgun (WGS) entry which is preliminary data.</text>
</comment>
<sequence length="113" mass="12415">MKVAMPIAGDRLCAHFGHCQQFYFFDFDENTREVLKKDTLIAPPHEPGLLPRLLKEKGVNLVIAGGMGMRAQELFAQNGIKVVTGAGAENDPVDIIKEYFNGTLKTGANLCDH</sequence>
<dbReference type="Gene3D" id="3.30.420.130">
    <property type="entry name" value="Dinitrogenase iron-molybdenum cofactor biosynthesis domain"/>
    <property type="match status" value="1"/>
</dbReference>
<evidence type="ECO:0000313" key="3">
    <source>
        <dbReference type="Proteomes" id="UP000298324"/>
    </source>
</evidence>
<dbReference type="EMBL" id="QFGA01000003">
    <property type="protein sequence ID" value="TEB05054.1"/>
    <property type="molecule type" value="Genomic_DNA"/>
</dbReference>
<proteinExistence type="predicted"/>
<feature type="domain" description="Dinitrogenase iron-molybdenum cofactor biosynthesis" evidence="1">
    <location>
        <begin position="9"/>
        <end position="99"/>
    </location>
</feature>
<dbReference type="AlphaFoldDB" id="A0A4Y7R7V7"/>
<dbReference type="SUPFAM" id="SSF53146">
    <property type="entry name" value="Nitrogenase accessory factor-like"/>
    <property type="match status" value="1"/>
</dbReference>
<reference evidence="2 3" key="1">
    <citation type="journal article" date="2018" name="Environ. Microbiol.">
        <title>Novel energy conservation strategies and behaviour of Pelotomaculum schinkii driving syntrophic propionate catabolism.</title>
        <authorList>
            <person name="Hidalgo-Ahumada C.A.P."/>
            <person name="Nobu M.K."/>
            <person name="Narihiro T."/>
            <person name="Tamaki H."/>
            <person name="Liu W.T."/>
            <person name="Kamagata Y."/>
            <person name="Stams A.J.M."/>
            <person name="Imachi H."/>
            <person name="Sousa D.Z."/>
        </authorList>
    </citation>
    <scope>NUCLEOTIDE SEQUENCE [LARGE SCALE GENOMIC DNA]</scope>
    <source>
        <strain evidence="2 3">HH</strain>
    </source>
</reference>